<gene>
    <name evidence="4" type="ORF">SAMN05192573_10787</name>
</gene>
<evidence type="ECO:0000256" key="1">
    <source>
        <dbReference type="SAM" id="Coils"/>
    </source>
</evidence>
<keyword evidence="1" id="KW-0175">Coiled coil</keyword>
<keyword evidence="2" id="KW-0472">Membrane</keyword>
<name>A0A1G8A5N6_9SPHI</name>
<proteinExistence type="predicted"/>
<keyword evidence="2" id="KW-0812">Transmembrane</keyword>
<dbReference type="InterPro" id="IPR010559">
    <property type="entry name" value="Sig_transdc_His_kin_internal"/>
</dbReference>
<dbReference type="Proteomes" id="UP000199705">
    <property type="component" value="Unassembled WGS sequence"/>
</dbReference>
<keyword evidence="4" id="KW-0418">Kinase</keyword>
<keyword evidence="5" id="KW-1185">Reference proteome</keyword>
<keyword evidence="4" id="KW-0808">Transferase</keyword>
<organism evidence="4 5">
    <name type="scientific">Mucilaginibacter gossypii</name>
    <dbReference type="NCBI Taxonomy" id="551996"/>
    <lineage>
        <taxon>Bacteria</taxon>
        <taxon>Pseudomonadati</taxon>
        <taxon>Bacteroidota</taxon>
        <taxon>Sphingobacteriia</taxon>
        <taxon>Sphingobacteriales</taxon>
        <taxon>Sphingobacteriaceae</taxon>
        <taxon>Mucilaginibacter</taxon>
    </lineage>
</organism>
<evidence type="ECO:0000256" key="2">
    <source>
        <dbReference type="SAM" id="Phobius"/>
    </source>
</evidence>
<dbReference type="PANTHER" id="PTHR34220">
    <property type="entry name" value="SENSOR HISTIDINE KINASE YPDA"/>
    <property type="match status" value="1"/>
</dbReference>
<feature type="coiled-coil region" evidence="1">
    <location>
        <begin position="99"/>
        <end position="126"/>
    </location>
</feature>
<reference evidence="5" key="1">
    <citation type="submission" date="2016-10" db="EMBL/GenBank/DDBJ databases">
        <authorList>
            <person name="Varghese N."/>
            <person name="Submissions S."/>
        </authorList>
    </citation>
    <scope>NUCLEOTIDE SEQUENCE [LARGE SCALE GENOMIC DNA]</scope>
    <source>
        <strain evidence="5">Gh-67</strain>
    </source>
</reference>
<evidence type="ECO:0000313" key="4">
    <source>
        <dbReference type="EMBL" id="SDH15700.1"/>
    </source>
</evidence>
<protein>
    <submittedName>
        <fullName evidence="4">Histidine kinase</fullName>
    </submittedName>
</protein>
<dbReference type="GO" id="GO:0016020">
    <property type="term" value="C:membrane"/>
    <property type="evidence" value="ECO:0007669"/>
    <property type="project" value="InterPro"/>
</dbReference>
<sequence length="311" mass="36221">MLFYWHFHTLNCYLNRTPSRYWLMSLMILTEMAVIMIIKISRDYFFMLNTLPDKQFWVQLKQTSGLDFNRTIQYLFFSTVIWSAVNFGRFRRHTAEALLKSALTDKANTELKYQFAEAQNAFLKQQINPHLLFNTLNAIYSTVYQHSPEDSRSVLLLSDIMRYSFKDPGPGGRVPLAEEIRQVENLIDLNSFRYHHMIRPDFRVTGEAGAHTIIPLVLITLTENMFKHGDLRLSPHAVEITISKGGQLRYVTQNVPKVLRPAEPGSHVGLKNTRLRLDYAYPDNYRLELTETTELFTLELHINLAYDGSNH</sequence>
<evidence type="ECO:0000313" key="5">
    <source>
        <dbReference type="Proteomes" id="UP000199705"/>
    </source>
</evidence>
<dbReference type="PANTHER" id="PTHR34220:SF7">
    <property type="entry name" value="SENSOR HISTIDINE KINASE YPDA"/>
    <property type="match status" value="1"/>
</dbReference>
<dbReference type="AlphaFoldDB" id="A0A1G8A5N6"/>
<dbReference type="GO" id="GO:0000155">
    <property type="term" value="F:phosphorelay sensor kinase activity"/>
    <property type="evidence" value="ECO:0007669"/>
    <property type="project" value="InterPro"/>
</dbReference>
<dbReference type="EMBL" id="FNCG01000007">
    <property type="protein sequence ID" value="SDH15700.1"/>
    <property type="molecule type" value="Genomic_DNA"/>
</dbReference>
<dbReference type="Pfam" id="PF06580">
    <property type="entry name" value="His_kinase"/>
    <property type="match status" value="1"/>
</dbReference>
<keyword evidence="2" id="KW-1133">Transmembrane helix</keyword>
<evidence type="ECO:0000259" key="3">
    <source>
        <dbReference type="Pfam" id="PF06580"/>
    </source>
</evidence>
<accession>A0A1G8A5N6</accession>
<feature type="transmembrane region" description="Helical" evidence="2">
    <location>
        <begin position="20"/>
        <end position="38"/>
    </location>
</feature>
<feature type="domain" description="Signal transduction histidine kinase internal region" evidence="3">
    <location>
        <begin position="119"/>
        <end position="196"/>
    </location>
</feature>
<dbReference type="InterPro" id="IPR050640">
    <property type="entry name" value="Bact_2-comp_sensor_kinase"/>
</dbReference>
<dbReference type="STRING" id="551996.SAMN05192573_10787"/>